<comment type="cofactor">
    <cofactor evidence="1">
        <name>a divalent metal cation</name>
        <dbReference type="ChEBI" id="CHEBI:60240"/>
    </cofactor>
</comment>
<reference evidence="9 10" key="1">
    <citation type="submission" date="2016-11" db="EMBL/GenBank/DDBJ databases">
        <authorList>
            <person name="Jaros S."/>
            <person name="Januszkiewicz K."/>
            <person name="Wedrychowicz H."/>
        </authorList>
    </citation>
    <scope>NUCLEOTIDE SEQUENCE [LARGE SCALE GENOMIC DNA]</scope>
    <source>
        <strain evidence="9 10">DSM 100565</strain>
    </source>
</reference>
<gene>
    <name evidence="9" type="ORF">SAMN05444417_2528</name>
</gene>
<dbReference type="Gene3D" id="3.20.20.60">
    <property type="entry name" value="Phosphoenolpyruvate-binding domains"/>
    <property type="match status" value="1"/>
</dbReference>
<dbReference type="GO" id="GO:0005737">
    <property type="term" value="C:cytoplasm"/>
    <property type="evidence" value="ECO:0007669"/>
    <property type="project" value="UniProtKB-ARBA"/>
</dbReference>
<dbReference type="InterPro" id="IPR015813">
    <property type="entry name" value="Pyrv/PenolPyrv_kinase-like_dom"/>
</dbReference>
<sequence>MRAPPNPLRRKLEAGRPLHGCWLGLADFYAARIAATAGFDWLLIDGEHAPNDLRSILAQLTALEASASAPVVRVPDHSPSRIKQMLDIGAQSLLVPMVETGEEAAALGRACRYPPRGIRGVGYSLARASDFGARGGYMDNADDEVFLMVQVESRRGIGNLDAICAAEGVDGVFVGPFDLGIDMGHRDGPAAPEVRRAALDAIARIAASGKVAGVLALDPGFAGECRAAGARFVGIGIDVAILADGMRALASSVRDD</sequence>
<name>A0A1M6FVP3_9RHOB</name>
<dbReference type="EMBL" id="FQYO01000004">
    <property type="protein sequence ID" value="SHJ01763.1"/>
    <property type="molecule type" value="Genomic_DNA"/>
</dbReference>
<accession>A0A1M6FVP3</accession>
<evidence type="ECO:0000256" key="6">
    <source>
        <dbReference type="ARBA" id="ARBA00045074"/>
    </source>
</evidence>
<dbReference type="InterPro" id="IPR005000">
    <property type="entry name" value="Aldolase/citrate-lyase_domain"/>
</dbReference>
<keyword evidence="5" id="KW-0670">Pyruvate</keyword>
<dbReference type="Proteomes" id="UP000184292">
    <property type="component" value="Unassembled WGS sequence"/>
</dbReference>
<evidence type="ECO:0000256" key="4">
    <source>
        <dbReference type="ARBA" id="ARBA00023239"/>
    </source>
</evidence>
<feature type="domain" description="HpcH/HpaI aldolase/citrate lyase" evidence="8">
    <location>
        <begin position="20"/>
        <end position="242"/>
    </location>
</feature>
<dbReference type="GO" id="GO:0046872">
    <property type="term" value="F:metal ion binding"/>
    <property type="evidence" value="ECO:0007669"/>
    <property type="project" value="UniProtKB-KW"/>
</dbReference>
<organism evidence="9 10">
    <name type="scientific">Wenxinia saemankumensis</name>
    <dbReference type="NCBI Taxonomy" id="1447782"/>
    <lineage>
        <taxon>Bacteria</taxon>
        <taxon>Pseudomonadati</taxon>
        <taxon>Pseudomonadota</taxon>
        <taxon>Alphaproteobacteria</taxon>
        <taxon>Rhodobacterales</taxon>
        <taxon>Roseobacteraceae</taxon>
        <taxon>Wenxinia</taxon>
    </lineage>
</organism>
<dbReference type="Pfam" id="PF03328">
    <property type="entry name" value="HpcH_HpaI"/>
    <property type="match status" value="1"/>
</dbReference>
<keyword evidence="4" id="KW-0456">Lyase</keyword>
<evidence type="ECO:0000256" key="1">
    <source>
        <dbReference type="ARBA" id="ARBA00001968"/>
    </source>
</evidence>
<keyword evidence="10" id="KW-1185">Reference proteome</keyword>
<proteinExistence type="inferred from homology"/>
<dbReference type="STRING" id="1447782.SAMN05444417_2528"/>
<dbReference type="AlphaFoldDB" id="A0A1M6FVP3"/>
<dbReference type="SUPFAM" id="SSF51621">
    <property type="entry name" value="Phosphoenolpyruvate/pyruvate domain"/>
    <property type="match status" value="1"/>
</dbReference>
<evidence type="ECO:0000313" key="10">
    <source>
        <dbReference type="Proteomes" id="UP000184292"/>
    </source>
</evidence>
<dbReference type="FunFam" id="3.20.20.60:FF:000004">
    <property type="entry name" value="5-keto-4-deoxy-D-glucarate aldolase"/>
    <property type="match status" value="1"/>
</dbReference>
<comment type="similarity">
    <text evidence="2">Belongs to the HpcH/HpaI aldolase family.</text>
</comment>
<keyword evidence="3" id="KW-0479">Metal-binding</keyword>
<dbReference type="PANTHER" id="PTHR30502:SF0">
    <property type="entry name" value="PHOSPHOENOLPYRUVATE CARBOXYLASE FAMILY PROTEIN"/>
    <property type="match status" value="1"/>
</dbReference>
<dbReference type="InterPro" id="IPR050251">
    <property type="entry name" value="HpcH-HpaI_aldolase"/>
</dbReference>
<evidence type="ECO:0000256" key="7">
    <source>
        <dbReference type="ARBA" id="ARBA00068169"/>
    </source>
</evidence>
<dbReference type="RefSeq" id="WP_073331060.1">
    <property type="nucleotide sequence ID" value="NZ_FQYO01000004.1"/>
</dbReference>
<dbReference type="GO" id="GO:0016832">
    <property type="term" value="F:aldehyde-lyase activity"/>
    <property type="evidence" value="ECO:0007669"/>
    <property type="project" value="UniProtKB-ARBA"/>
</dbReference>
<evidence type="ECO:0000256" key="5">
    <source>
        <dbReference type="ARBA" id="ARBA00023317"/>
    </source>
</evidence>
<evidence type="ECO:0000256" key="2">
    <source>
        <dbReference type="ARBA" id="ARBA00005568"/>
    </source>
</evidence>
<protein>
    <recommendedName>
        <fullName evidence="7">Hydroxypyruvate/pyruvate aldolase</fullName>
    </recommendedName>
</protein>
<comment type="catalytic activity">
    <reaction evidence="6">
        <text>D-glyceraldehyde + pyruvate = 2-dehydro-3-deoxy-L-galactonate</text>
        <dbReference type="Rhea" id="RHEA:80055"/>
        <dbReference type="ChEBI" id="CHEBI:15361"/>
        <dbReference type="ChEBI" id="CHEBI:17378"/>
        <dbReference type="ChEBI" id="CHEBI:75545"/>
    </reaction>
</comment>
<dbReference type="OrthoDB" id="9802624at2"/>
<evidence type="ECO:0000313" key="9">
    <source>
        <dbReference type="EMBL" id="SHJ01763.1"/>
    </source>
</evidence>
<dbReference type="InterPro" id="IPR040442">
    <property type="entry name" value="Pyrv_kinase-like_dom_sf"/>
</dbReference>
<evidence type="ECO:0000256" key="3">
    <source>
        <dbReference type="ARBA" id="ARBA00022723"/>
    </source>
</evidence>
<dbReference type="PANTHER" id="PTHR30502">
    <property type="entry name" value="2-KETO-3-DEOXY-L-RHAMNONATE ALDOLASE"/>
    <property type="match status" value="1"/>
</dbReference>
<evidence type="ECO:0000259" key="8">
    <source>
        <dbReference type="Pfam" id="PF03328"/>
    </source>
</evidence>